<evidence type="ECO:0000313" key="1">
    <source>
        <dbReference type="EMBL" id="MCU7552776.1"/>
    </source>
</evidence>
<organism evidence="1 2">
    <name type="scientific">Paraflavisolibacter caeni</name>
    <dbReference type="NCBI Taxonomy" id="2982496"/>
    <lineage>
        <taxon>Bacteria</taxon>
        <taxon>Pseudomonadati</taxon>
        <taxon>Bacteroidota</taxon>
        <taxon>Chitinophagia</taxon>
        <taxon>Chitinophagales</taxon>
        <taxon>Chitinophagaceae</taxon>
        <taxon>Paraflavisolibacter</taxon>
    </lineage>
</organism>
<dbReference type="RefSeq" id="WP_279300212.1">
    <property type="nucleotide sequence ID" value="NZ_JAOTIF010000046.1"/>
</dbReference>
<proteinExistence type="predicted"/>
<reference evidence="1" key="1">
    <citation type="submission" date="2022-09" db="EMBL/GenBank/DDBJ databases">
        <authorList>
            <person name="Yuan C."/>
            <person name="Ke Z."/>
        </authorList>
    </citation>
    <scope>NUCLEOTIDE SEQUENCE</scope>
    <source>
        <strain evidence="1">LB-8</strain>
    </source>
</reference>
<gene>
    <name evidence="1" type="ORF">OCK74_26900</name>
</gene>
<dbReference type="EMBL" id="JAOTIF010000046">
    <property type="protein sequence ID" value="MCU7552776.1"/>
    <property type="molecule type" value="Genomic_DNA"/>
</dbReference>
<keyword evidence="2" id="KW-1185">Reference proteome</keyword>
<protein>
    <submittedName>
        <fullName evidence="1">Uncharacterized protein</fullName>
    </submittedName>
</protein>
<reference evidence="1" key="2">
    <citation type="submission" date="2023-04" db="EMBL/GenBank/DDBJ databases">
        <title>Paracnuella aquatica gen. nov., sp. nov., a member of the family Chitinophagaceae isolated from a hot spring.</title>
        <authorList>
            <person name="Wang C."/>
        </authorList>
    </citation>
    <scope>NUCLEOTIDE SEQUENCE</scope>
    <source>
        <strain evidence="1">LB-8</strain>
    </source>
</reference>
<comment type="caution">
    <text evidence="1">The sequence shown here is derived from an EMBL/GenBank/DDBJ whole genome shotgun (WGS) entry which is preliminary data.</text>
</comment>
<accession>A0A9X2Y0B0</accession>
<name>A0A9X2Y0B0_9BACT</name>
<dbReference type="AlphaFoldDB" id="A0A9X2Y0B0"/>
<evidence type="ECO:0000313" key="2">
    <source>
        <dbReference type="Proteomes" id="UP001155483"/>
    </source>
</evidence>
<dbReference type="Proteomes" id="UP001155483">
    <property type="component" value="Unassembled WGS sequence"/>
</dbReference>
<sequence length="56" mass="6630">MKSKRITHSREQVEIYKDYYKPSLNLWRFAKSVFGVLLFGSSPVANHYTPVKKRKV</sequence>